<organism evidence="7 8">
    <name type="scientific">Thomasclavelia spiroformis</name>
    <dbReference type="NCBI Taxonomy" id="29348"/>
    <lineage>
        <taxon>Bacteria</taxon>
        <taxon>Bacillati</taxon>
        <taxon>Bacillota</taxon>
        <taxon>Erysipelotrichia</taxon>
        <taxon>Erysipelotrichales</taxon>
        <taxon>Coprobacillaceae</taxon>
        <taxon>Thomasclavelia</taxon>
    </lineage>
</organism>
<dbReference type="Pfam" id="PF04397">
    <property type="entry name" value="LytTR"/>
    <property type="match status" value="1"/>
</dbReference>
<dbReference type="InterPro" id="IPR001789">
    <property type="entry name" value="Sig_transdc_resp-reg_receiver"/>
</dbReference>
<dbReference type="InterPro" id="IPR011006">
    <property type="entry name" value="CheY-like_superfamily"/>
</dbReference>
<dbReference type="InterPro" id="IPR046947">
    <property type="entry name" value="LytR-like"/>
</dbReference>
<dbReference type="Proteomes" id="UP000749320">
    <property type="component" value="Unassembled WGS sequence"/>
</dbReference>
<dbReference type="SUPFAM" id="SSF52172">
    <property type="entry name" value="CheY-like"/>
    <property type="match status" value="1"/>
</dbReference>
<dbReference type="PANTHER" id="PTHR37299">
    <property type="entry name" value="TRANSCRIPTIONAL REGULATOR-RELATED"/>
    <property type="match status" value="1"/>
</dbReference>
<reference evidence="7" key="1">
    <citation type="journal article" date="2021" name="PeerJ">
        <title>Extensive microbial diversity within the chicken gut microbiome revealed by metagenomics and culture.</title>
        <authorList>
            <person name="Gilroy R."/>
            <person name="Ravi A."/>
            <person name="Getino M."/>
            <person name="Pursley I."/>
            <person name="Horton D.L."/>
            <person name="Alikhan N.F."/>
            <person name="Baker D."/>
            <person name="Gharbi K."/>
            <person name="Hall N."/>
            <person name="Watson M."/>
            <person name="Adriaenssens E.M."/>
            <person name="Foster-Nyarko E."/>
            <person name="Jarju S."/>
            <person name="Secka A."/>
            <person name="Antonio M."/>
            <person name="Oren A."/>
            <person name="Chaudhuri R.R."/>
            <person name="La Ragione R."/>
            <person name="Hildebrand F."/>
            <person name="Pallen M.J."/>
        </authorList>
    </citation>
    <scope>NUCLEOTIDE SEQUENCE</scope>
    <source>
        <strain evidence="7">CHK193-16274</strain>
    </source>
</reference>
<dbReference type="GO" id="GO:0000156">
    <property type="term" value="F:phosphorelay response regulator activity"/>
    <property type="evidence" value="ECO:0007669"/>
    <property type="project" value="InterPro"/>
</dbReference>
<dbReference type="PROSITE" id="PS50110">
    <property type="entry name" value="RESPONSE_REGULATORY"/>
    <property type="match status" value="1"/>
</dbReference>
<evidence type="ECO:0000256" key="5">
    <source>
        <dbReference type="PROSITE-ProRule" id="PRU00169"/>
    </source>
</evidence>
<dbReference type="Pfam" id="PF00072">
    <property type="entry name" value="Response_reg"/>
    <property type="match status" value="1"/>
</dbReference>
<accession>A0A921GA07</accession>
<protein>
    <submittedName>
        <fullName evidence="7">Response regulator transcription factor</fullName>
    </submittedName>
</protein>
<comment type="caution">
    <text evidence="7">The sequence shown here is derived from an EMBL/GenBank/DDBJ whole genome shotgun (WGS) entry which is preliminary data.</text>
</comment>
<keyword evidence="2" id="KW-0902">Two-component regulatory system</keyword>
<keyword evidence="5" id="KW-0597">Phosphoprotein</keyword>
<evidence type="ECO:0000259" key="6">
    <source>
        <dbReference type="PROSITE" id="PS50110"/>
    </source>
</evidence>
<dbReference type="EMBL" id="DYWV01000086">
    <property type="protein sequence ID" value="HJF39784.1"/>
    <property type="molecule type" value="Genomic_DNA"/>
</dbReference>
<sequence>MLKVLVFEDNIDELNTLQKYAKNFFDARNISYHIDYKSTFPDDLSCLSNYDIVFLDIRLGNQNGIFFGKKLTEVYPGIVTIITSKYSQYLIEGYKINARRYFLKPYTQELFNIEMDDVLSSNFFKQHYGFYDEQIAPYKIHYRDILYVEYSFHKSIIHFINDDMISCYYPLRYWIAKLSNKGFSQPYRSLIVNLSYIENFSNNENNIIMSNGDNIPISKHYKKQFFLEYMEYLHSAI</sequence>
<evidence type="ECO:0000256" key="4">
    <source>
        <dbReference type="ARBA" id="ARBA00037164"/>
    </source>
</evidence>
<dbReference type="SMART" id="SM00850">
    <property type="entry name" value="LytTR"/>
    <property type="match status" value="1"/>
</dbReference>
<dbReference type="PANTHER" id="PTHR37299:SF3">
    <property type="entry name" value="STAGE 0 SPORULATION PROTEIN A HOMOLOG"/>
    <property type="match status" value="1"/>
</dbReference>
<reference evidence="7" key="2">
    <citation type="submission" date="2021-09" db="EMBL/GenBank/DDBJ databases">
        <authorList>
            <person name="Gilroy R."/>
        </authorList>
    </citation>
    <scope>NUCLEOTIDE SEQUENCE</scope>
    <source>
        <strain evidence="7">CHK193-16274</strain>
    </source>
</reference>
<evidence type="ECO:0000256" key="1">
    <source>
        <dbReference type="ARBA" id="ARBA00022490"/>
    </source>
</evidence>
<comment type="function">
    <text evidence="4">Required for high-level post-exponential phase expression of a series of secreted proteins.</text>
</comment>
<proteinExistence type="predicted"/>
<keyword evidence="3" id="KW-0010">Activator</keyword>
<name>A0A921GA07_9FIRM</name>
<feature type="modified residue" description="4-aspartylphosphate" evidence="5">
    <location>
        <position position="56"/>
    </location>
</feature>
<evidence type="ECO:0000256" key="2">
    <source>
        <dbReference type="ARBA" id="ARBA00023012"/>
    </source>
</evidence>
<dbReference type="InterPro" id="IPR007492">
    <property type="entry name" value="LytTR_DNA-bd_dom"/>
</dbReference>
<dbReference type="Gene3D" id="3.40.50.2300">
    <property type="match status" value="1"/>
</dbReference>
<evidence type="ECO:0000313" key="7">
    <source>
        <dbReference type="EMBL" id="HJF39784.1"/>
    </source>
</evidence>
<dbReference type="GO" id="GO:0003677">
    <property type="term" value="F:DNA binding"/>
    <property type="evidence" value="ECO:0007669"/>
    <property type="project" value="InterPro"/>
</dbReference>
<keyword evidence="1" id="KW-0963">Cytoplasm</keyword>
<evidence type="ECO:0000256" key="3">
    <source>
        <dbReference type="ARBA" id="ARBA00023159"/>
    </source>
</evidence>
<evidence type="ECO:0000313" key="8">
    <source>
        <dbReference type="Proteomes" id="UP000749320"/>
    </source>
</evidence>
<feature type="domain" description="Response regulatory" evidence="6">
    <location>
        <begin position="3"/>
        <end position="119"/>
    </location>
</feature>
<dbReference type="AlphaFoldDB" id="A0A921GA07"/>
<gene>
    <name evidence="7" type="ORF">K8V91_02575</name>
</gene>
<dbReference type="Gene3D" id="2.40.50.1020">
    <property type="entry name" value="LytTr DNA-binding domain"/>
    <property type="match status" value="1"/>
</dbReference>